<keyword evidence="2" id="KW-1185">Reference proteome</keyword>
<protein>
    <recommendedName>
        <fullName evidence="3">KfrA N-terminal DNA-binding domain-containing protein</fullName>
    </recommendedName>
</protein>
<comment type="caution">
    <text evidence="1">The sequence shown here is derived from an EMBL/GenBank/DDBJ whole genome shotgun (WGS) entry which is preliminary data.</text>
</comment>
<evidence type="ECO:0000313" key="2">
    <source>
        <dbReference type="Proteomes" id="UP000321822"/>
    </source>
</evidence>
<dbReference type="EMBL" id="VOLT01000005">
    <property type="protein sequence ID" value="TWX68015.1"/>
    <property type="molecule type" value="Genomic_DNA"/>
</dbReference>
<dbReference type="Proteomes" id="UP000321822">
    <property type="component" value="Unassembled WGS sequence"/>
</dbReference>
<reference evidence="1 2" key="1">
    <citation type="submission" date="2019-07" db="EMBL/GenBank/DDBJ databases">
        <title>Genomes of sea-ice associated Colwellia species.</title>
        <authorList>
            <person name="Bowman J.P."/>
        </authorList>
    </citation>
    <scope>NUCLEOTIDE SEQUENCE [LARGE SCALE GENOMIC DNA]</scope>
    <source>
        <strain evidence="1 2">ACAM 459</strain>
    </source>
</reference>
<sequence>MTIIDEILICANQLANAGKKPTVALIKSKLSQRAPLATVITTLKGWQHQPDFIAPTIDEEQQVNNDSSTKNTSELLESLLENGVIKKVIQQSLALELTEMKKELSEMKLLIKNLSEQLTKKLD</sequence>
<proteinExistence type="predicted"/>
<evidence type="ECO:0008006" key="3">
    <source>
        <dbReference type="Google" id="ProtNLM"/>
    </source>
</evidence>
<gene>
    <name evidence="1" type="ORF">ESZ36_12110</name>
</gene>
<dbReference type="AlphaFoldDB" id="A0A5C6QGA5"/>
<evidence type="ECO:0000313" key="1">
    <source>
        <dbReference type="EMBL" id="TWX68015.1"/>
    </source>
</evidence>
<organism evidence="1 2">
    <name type="scientific">Colwellia demingiae</name>
    <dbReference type="NCBI Taxonomy" id="89401"/>
    <lineage>
        <taxon>Bacteria</taxon>
        <taxon>Pseudomonadati</taxon>
        <taxon>Pseudomonadota</taxon>
        <taxon>Gammaproteobacteria</taxon>
        <taxon>Alteromonadales</taxon>
        <taxon>Colwelliaceae</taxon>
        <taxon>Colwellia</taxon>
    </lineage>
</organism>
<name>A0A5C6QGA5_9GAMM</name>
<dbReference type="OrthoDB" id="6314559at2"/>
<accession>A0A5C6QGA5</accession>
<dbReference type="RefSeq" id="WP_146788180.1">
    <property type="nucleotide sequence ID" value="NZ_VOLT01000005.1"/>
</dbReference>